<dbReference type="PANTHER" id="PTHR39332:SF7">
    <property type="entry name" value="SRPBCC FAMILY PROTEIN"/>
    <property type="match status" value="1"/>
</dbReference>
<keyword evidence="2" id="KW-1185">Reference proteome</keyword>
<dbReference type="Gene3D" id="3.30.530.20">
    <property type="match status" value="1"/>
</dbReference>
<protein>
    <submittedName>
        <fullName evidence="1">SRPBCC family protein</fullName>
    </submittedName>
</protein>
<dbReference type="SUPFAM" id="SSF55961">
    <property type="entry name" value="Bet v1-like"/>
    <property type="match status" value="1"/>
</dbReference>
<accession>A0A425XXR1</accession>
<name>A0A425XXR1_9BACT</name>
<comment type="caution">
    <text evidence="1">The sequence shown here is derived from an EMBL/GenBank/DDBJ whole genome shotgun (WGS) entry which is preliminary data.</text>
</comment>
<dbReference type="InterPro" id="IPR023393">
    <property type="entry name" value="START-like_dom_sf"/>
</dbReference>
<dbReference type="OrthoDB" id="1364128at2"/>
<reference evidence="1 2" key="1">
    <citation type="submission" date="2018-07" db="EMBL/GenBank/DDBJ databases">
        <title>Draft genome sequence of Ancylomarina sp. M1P.</title>
        <authorList>
            <person name="Yadav S."/>
            <person name="Villanueva L."/>
            <person name="Damste J.S.S."/>
        </authorList>
    </citation>
    <scope>NUCLEOTIDE SEQUENCE [LARGE SCALE GENOMIC DNA]</scope>
    <source>
        <strain evidence="1 2">M1P</strain>
    </source>
</reference>
<dbReference type="Proteomes" id="UP000285794">
    <property type="component" value="Unassembled WGS sequence"/>
</dbReference>
<dbReference type="CDD" id="cd07821">
    <property type="entry name" value="PYR_PYL_RCAR_like"/>
    <property type="match status" value="1"/>
</dbReference>
<dbReference type="PANTHER" id="PTHR39332">
    <property type="entry name" value="BLL4707 PROTEIN"/>
    <property type="match status" value="1"/>
</dbReference>
<dbReference type="EMBL" id="QQWG01000019">
    <property type="protein sequence ID" value="RRG19511.1"/>
    <property type="molecule type" value="Genomic_DNA"/>
</dbReference>
<evidence type="ECO:0000313" key="1">
    <source>
        <dbReference type="EMBL" id="RRG19511.1"/>
    </source>
</evidence>
<organism evidence="1 2">
    <name type="scientific">Ancylomarina euxinus</name>
    <dbReference type="NCBI Taxonomy" id="2283627"/>
    <lineage>
        <taxon>Bacteria</taxon>
        <taxon>Pseudomonadati</taxon>
        <taxon>Bacteroidota</taxon>
        <taxon>Bacteroidia</taxon>
        <taxon>Marinilabiliales</taxon>
        <taxon>Marinifilaceae</taxon>
        <taxon>Ancylomarina</taxon>
    </lineage>
</organism>
<dbReference type="RefSeq" id="WP_125031695.1">
    <property type="nucleotide sequence ID" value="NZ_JAPXVP010000017.1"/>
</dbReference>
<dbReference type="InterPro" id="IPR019587">
    <property type="entry name" value="Polyketide_cyclase/dehydratase"/>
</dbReference>
<gene>
    <name evidence="1" type="ORF">DWB61_14960</name>
</gene>
<dbReference type="AlphaFoldDB" id="A0A425XXR1"/>
<evidence type="ECO:0000313" key="2">
    <source>
        <dbReference type="Proteomes" id="UP000285794"/>
    </source>
</evidence>
<dbReference type="Pfam" id="PF10604">
    <property type="entry name" value="Polyketide_cyc2"/>
    <property type="match status" value="1"/>
</dbReference>
<proteinExistence type="predicted"/>
<sequence>MGCYNSIVIEAPAEKVWDVLRNFHDLSWARNVVTKVEIVGDKPFFEVGAKRIVNGTFYETLLSFDNHAKKFSYSIDDGPGPASKDNLFGYVGELTVFSVTDNNSSFVLWKTTWELEKNEGVAQFLNPLYKALLQDLKTYII</sequence>